<dbReference type="GO" id="GO:0004222">
    <property type="term" value="F:metalloendopeptidase activity"/>
    <property type="evidence" value="ECO:0007669"/>
    <property type="project" value="InterPro"/>
</dbReference>
<comment type="similarity">
    <text evidence="1">Belongs to the peptidase M4 family.</text>
</comment>
<dbReference type="EMBL" id="RAWE01000005">
    <property type="protein sequence ID" value="RKH07215.1"/>
    <property type="molecule type" value="Genomic_DNA"/>
</dbReference>
<gene>
    <name evidence="12" type="ORF">D7X32_02375</name>
</gene>
<dbReference type="InterPro" id="IPR011096">
    <property type="entry name" value="FTP_domain"/>
</dbReference>
<organism evidence="12 13">
    <name type="scientific">Corallococcus carmarthensis</name>
    <dbReference type="NCBI Taxonomy" id="2316728"/>
    <lineage>
        <taxon>Bacteria</taxon>
        <taxon>Pseudomonadati</taxon>
        <taxon>Myxococcota</taxon>
        <taxon>Myxococcia</taxon>
        <taxon>Myxococcales</taxon>
        <taxon>Cystobacterineae</taxon>
        <taxon>Myxococcaceae</taxon>
        <taxon>Corallococcus</taxon>
    </lineage>
</organism>
<keyword evidence="2" id="KW-0645">Protease</keyword>
<name>A0A3A8KSM9_9BACT</name>
<dbReference type="InterPro" id="IPR050728">
    <property type="entry name" value="Zinc_Metalloprotease_M4"/>
</dbReference>
<keyword evidence="5" id="KW-0378">Hydrolase</keyword>
<dbReference type="Gene3D" id="3.10.170.10">
    <property type="match status" value="1"/>
</dbReference>
<sequence>MPPLNETPARFVVGFPLSVNKNVFCPTGTGDAEAHCECFLEVDGGYPVFYGCSCRAVIARCIPRSSQPCSPGASDVKSLLQNPTLAAALTSLLAAGSASAASRVDLQQQELGAIRQRHAATFLSGGANREPARHAQALGLDADSGLTLLDSVSDHGVRNHRYQQTFRGLPIFGEHVIVNEDANGELRALFGRKVTGLEREIREGAPRLSATEALDIAKGASLGNRVRAMVIENERSQLMIYVDDDGRAHKAYVVSYFADLSSGGAPTRPLVIVDAEDGRVLKQWENLQHVLIGTGPGGNVKTGQYEYGTNYGYMDVAQSGTTCTMTNTNVQTVNLNGGTSGSTPFSYSCPRNTVKAINGAYSPLNDAHFFGGVIFNMYQAYVGKAPLTFQLTMRVHYGTNYENAFWNGSAMTFGDGFSTFYPLVSLDVGAHEVSHGFTEQNSGLIYSGQSGGINEAYSDIAGEAAEFYMRGTNDFLVGAEIFKSSGALRYMANPPLDGQSIGHASNYYNGLDVHYSSGVYNKAFYLLATKPGWNTPRAFQVFARANDLYWSPSTDFNQGACGVQTAAQDYGYSVSDVASAFASVGVSCGGAIELFRQTDTSGKLTIAVFERYSTTAAGVNTNFTVTVPSDFVVIGGGGEGKEAPSGNLLTASYPDTGLTSWLVSTKDHLISDPVQVRAWAIGLKVAGLTAAQLRGYLNVSTATSGSVAHPDVTASLPAGYVLAGGGIKVNWTGAGNHATASAPSTTTSWRVRSKDHTNSSPATATAYAIGINSSIPGVGTIANVINGGTSSVVAHPSYTVGLSSGYALSGCGAFVNWSGAGNMLWRIRPVKSGCAAASKDHEESSPASISTYALGLRVN</sequence>
<feature type="active site" evidence="8">
    <location>
        <position position="432"/>
    </location>
</feature>
<evidence type="ECO:0000256" key="1">
    <source>
        <dbReference type="ARBA" id="ARBA00009388"/>
    </source>
</evidence>
<keyword evidence="6" id="KW-0862">Zinc</keyword>
<dbReference type="GO" id="GO:0046872">
    <property type="term" value="F:metal ion binding"/>
    <property type="evidence" value="ECO:0007669"/>
    <property type="project" value="UniProtKB-KW"/>
</dbReference>
<dbReference type="Proteomes" id="UP000268313">
    <property type="component" value="Unassembled WGS sequence"/>
</dbReference>
<dbReference type="Pfam" id="PF07504">
    <property type="entry name" value="FTP"/>
    <property type="match status" value="1"/>
</dbReference>
<dbReference type="AlphaFoldDB" id="A0A3A8KSM9"/>
<reference evidence="13" key="1">
    <citation type="submission" date="2018-09" db="EMBL/GenBank/DDBJ databases">
        <authorList>
            <person name="Livingstone P.G."/>
            <person name="Whitworth D.E."/>
        </authorList>
    </citation>
    <scope>NUCLEOTIDE SEQUENCE [LARGE SCALE GENOMIC DNA]</scope>
    <source>
        <strain evidence="13">CA043D</strain>
    </source>
</reference>
<proteinExistence type="inferred from homology"/>
<dbReference type="Gene3D" id="1.10.390.10">
    <property type="entry name" value="Neutral Protease Domain 2"/>
    <property type="match status" value="1"/>
</dbReference>
<dbReference type="Gene3D" id="3.10.450.490">
    <property type="match status" value="1"/>
</dbReference>
<evidence type="ECO:0000256" key="3">
    <source>
        <dbReference type="ARBA" id="ARBA00022723"/>
    </source>
</evidence>
<dbReference type="InterPro" id="IPR023612">
    <property type="entry name" value="Peptidase_M4"/>
</dbReference>
<dbReference type="InterPro" id="IPR013856">
    <property type="entry name" value="Peptidase_M4_domain"/>
</dbReference>
<dbReference type="SUPFAM" id="SSF55486">
    <property type="entry name" value="Metalloproteases ('zincins'), catalytic domain"/>
    <property type="match status" value="1"/>
</dbReference>
<dbReference type="PANTHER" id="PTHR33794">
    <property type="entry name" value="BACILLOLYSIN"/>
    <property type="match status" value="1"/>
</dbReference>
<dbReference type="PRINTS" id="PR00730">
    <property type="entry name" value="THERMOLYSIN"/>
</dbReference>
<dbReference type="GO" id="GO:0006508">
    <property type="term" value="P:proteolysis"/>
    <property type="evidence" value="ECO:0007669"/>
    <property type="project" value="UniProtKB-KW"/>
</dbReference>
<evidence type="ECO:0000259" key="10">
    <source>
        <dbReference type="Pfam" id="PF02868"/>
    </source>
</evidence>
<feature type="domain" description="Peptidase M4" evidence="9">
    <location>
        <begin position="301"/>
        <end position="439"/>
    </location>
</feature>
<evidence type="ECO:0000313" key="12">
    <source>
        <dbReference type="EMBL" id="RKH07215.1"/>
    </source>
</evidence>
<dbReference type="OrthoDB" id="5378341at2"/>
<feature type="domain" description="Peptidase M4 C-terminal" evidence="10">
    <location>
        <begin position="442"/>
        <end position="586"/>
    </location>
</feature>
<dbReference type="InterPro" id="IPR027268">
    <property type="entry name" value="Peptidase_M4/M1_CTD_sf"/>
</dbReference>
<keyword evidence="7" id="KW-0482">Metalloprotease</keyword>
<comment type="caution">
    <text evidence="12">The sequence shown here is derived from an EMBL/GenBank/DDBJ whole genome shotgun (WGS) entry which is preliminary data.</text>
</comment>
<evidence type="ECO:0000256" key="8">
    <source>
        <dbReference type="PIRSR" id="PIRSR623612-1"/>
    </source>
</evidence>
<protein>
    <submittedName>
        <fullName evidence="12">Peptidase M4 family protein</fullName>
    </submittedName>
</protein>
<keyword evidence="4" id="KW-0732">Signal</keyword>
<evidence type="ECO:0000256" key="2">
    <source>
        <dbReference type="ARBA" id="ARBA00022670"/>
    </source>
</evidence>
<evidence type="ECO:0000259" key="11">
    <source>
        <dbReference type="Pfam" id="PF07504"/>
    </source>
</evidence>
<evidence type="ECO:0000313" key="13">
    <source>
        <dbReference type="Proteomes" id="UP000268313"/>
    </source>
</evidence>
<accession>A0A3A8KSM9</accession>
<dbReference type="CDD" id="cd09597">
    <property type="entry name" value="M4_TLP"/>
    <property type="match status" value="1"/>
</dbReference>
<keyword evidence="3" id="KW-0479">Metal-binding</keyword>
<dbReference type="PANTHER" id="PTHR33794:SF1">
    <property type="entry name" value="BACILLOLYSIN"/>
    <property type="match status" value="1"/>
</dbReference>
<evidence type="ECO:0000256" key="7">
    <source>
        <dbReference type="ARBA" id="ARBA00023049"/>
    </source>
</evidence>
<dbReference type="Pfam" id="PF01447">
    <property type="entry name" value="Peptidase_M4"/>
    <property type="match status" value="1"/>
</dbReference>
<feature type="active site" description="Proton donor" evidence="8">
    <location>
        <position position="514"/>
    </location>
</feature>
<evidence type="ECO:0000256" key="4">
    <source>
        <dbReference type="ARBA" id="ARBA00022729"/>
    </source>
</evidence>
<evidence type="ECO:0000256" key="5">
    <source>
        <dbReference type="ARBA" id="ARBA00022801"/>
    </source>
</evidence>
<dbReference type="Pfam" id="PF02868">
    <property type="entry name" value="Peptidase_M4_C"/>
    <property type="match status" value="1"/>
</dbReference>
<evidence type="ECO:0000256" key="6">
    <source>
        <dbReference type="ARBA" id="ARBA00022833"/>
    </source>
</evidence>
<dbReference type="Gene3D" id="3.10.450.40">
    <property type="match status" value="1"/>
</dbReference>
<dbReference type="InterPro" id="IPR001570">
    <property type="entry name" value="Peptidase_M4_C_domain"/>
</dbReference>
<keyword evidence="13" id="KW-1185">Reference proteome</keyword>
<feature type="domain" description="FTP" evidence="11">
    <location>
        <begin position="146"/>
        <end position="191"/>
    </location>
</feature>
<evidence type="ECO:0000259" key="9">
    <source>
        <dbReference type="Pfam" id="PF01447"/>
    </source>
</evidence>